<protein>
    <submittedName>
        <fullName evidence="1">Uncharacterized protein</fullName>
    </submittedName>
</protein>
<organism evidence="1 2">
    <name type="scientific">Chryseobacterium indoltheticum</name>
    <dbReference type="NCBI Taxonomy" id="254"/>
    <lineage>
        <taxon>Bacteria</taxon>
        <taxon>Pseudomonadati</taxon>
        <taxon>Bacteroidota</taxon>
        <taxon>Flavobacteriia</taxon>
        <taxon>Flavobacteriales</taxon>
        <taxon>Weeksellaceae</taxon>
        <taxon>Chryseobacterium group</taxon>
        <taxon>Chryseobacterium</taxon>
    </lineage>
</organism>
<dbReference type="EMBL" id="UFVR01000004">
    <property type="protein sequence ID" value="SUX42709.1"/>
    <property type="molecule type" value="Genomic_DNA"/>
</dbReference>
<dbReference type="Proteomes" id="UP000254282">
    <property type="component" value="Unassembled WGS sequence"/>
</dbReference>
<gene>
    <name evidence="1" type="ORF">NCTC13532_00042</name>
</gene>
<evidence type="ECO:0000313" key="2">
    <source>
        <dbReference type="Proteomes" id="UP000254282"/>
    </source>
</evidence>
<dbReference type="AlphaFoldDB" id="A0A381F808"/>
<reference evidence="1 2" key="1">
    <citation type="submission" date="2018-06" db="EMBL/GenBank/DDBJ databases">
        <authorList>
            <consortium name="Pathogen Informatics"/>
            <person name="Doyle S."/>
        </authorList>
    </citation>
    <scope>NUCLEOTIDE SEQUENCE [LARGE SCALE GENOMIC DNA]</scope>
    <source>
        <strain evidence="1 2">NCTC13532</strain>
    </source>
</reference>
<name>A0A381F808_9FLAO</name>
<accession>A0A381F808</accession>
<proteinExistence type="predicted"/>
<dbReference type="RefSeq" id="WP_115618767.1">
    <property type="nucleotide sequence ID" value="NZ_UFVR01000004.1"/>
</dbReference>
<sequence>MKKLFIPLFLLILINCNKSGNPQEIKSDLVEIISEDKVMDINASPAQEIPVDAMVSAKLSIQNQNLLHYKVILLLLKKLSKMAILIFRWVILKKHINKSMKL</sequence>
<evidence type="ECO:0000313" key="1">
    <source>
        <dbReference type="EMBL" id="SUX42709.1"/>
    </source>
</evidence>